<dbReference type="InterPro" id="IPR021994">
    <property type="entry name" value="DUF3592"/>
</dbReference>
<evidence type="ECO:0000313" key="4">
    <source>
        <dbReference type="Proteomes" id="UP000034849"/>
    </source>
</evidence>
<accession>A0A0G0GMC9</accession>
<comment type="caution">
    <text evidence="3">The sequence shown here is derived from an EMBL/GenBank/DDBJ whole genome shotgun (WGS) entry which is preliminary data.</text>
</comment>
<dbReference type="EMBL" id="LBSX01000011">
    <property type="protein sequence ID" value="KKQ27315.1"/>
    <property type="molecule type" value="Genomic_DNA"/>
</dbReference>
<dbReference type="Pfam" id="PF12158">
    <property type="entry name" value="DUF3592"/>
    <property type="match status" value="1"/>
</dbReference>
<dbReference type="AlphaFoldDB" id="A0A0G0GMC9"/>
<sequence>MKVTSKVSLIVNIFVVFFGLAIFILGILLIKHSIFVEETFQTATGTIYNIKTEPLGVDLPGSYLDYLQIEFSLPSGEKIRFTNDYNQENVKYKIGDTLPIYYNPEKPENAYIADYRFLFITGGVCLLMGVAFMIFAGQYVIKKSSRKKIIANIKRTGTKIQVPLLEVKEDLETTIMEKHPFIISVKKEDGNILYSDEIWNYNPQKLQPGQMIDVYFDVQKPADYYIDVEFLNEE</sequence>
<keyword evidence="1" id="KW-0812">Transmembrane</keyword>
<organism evidence="3 4">
    <name type="scientific">Candidatus Magasanikbacteria bacterium GW2011_GWC2_37_14</name>
    <dbReference type="NCBI Taxonomy" id="1619046"/>
    <lineage>
        <taxon>Bacteria</taxon>
        <taxon>Candidatus Magasanikiibacteriota</taxon>
    </lineage>
</organism>
<proteinExistence type="predicted"/>
<feature type="transmembrane region" description="Helical" evidence="1">
    <location>
        <begin position="7"/>
        <end position="30"/>
    </location>
</feature>
<gene>
    <name evidence="3" type="ORF">US42_C0011G0053</name>
</gene>
<keyword evidence="1" id="KW-1133">Transmembrane helix</keyword>
<name>A0A0G0GMC9_9BACT</name>
<evidence type="ECO:0000259" key="2">
    <source>
        <dbReference type="Pfam" id="PF12158"/>
    </source>
</evidence>
<protein>
    <recommendedName>
        <fullName evidence="2">DUF3592 domain-containing protein</fullName>
    </recommendedName>
</protein>
<feature type="domain" description="DUF3592" evidence="2">
    <location>
        <begin position="56"/>
        <end position="113"/>
    </location>
</feature>
<evidence type="ECO:0000313" key="3">
    <source>
        <dbReference type="EMBL" id="KKQ27315.1"/>
    </source>
</evidence>
<keyword evidence="1" id="KW-0472">Membrane</keyword>
<dbReference type="Proteomes" id="UP000034849">
    <property type="component" value="Unassembled WGS sequence"/>
</dbReference>
<dbReference type="STRING" id="1619046.US42_C0011G0053"/>
<evidence type="ECO:0000256" key="1">
    <source>
        <dbReference type="SAM" id="Phobius"/>
    </source>
</evidence>
<reference evidence="3 4" key="1">
    <citation type="journal article" date="2015" name="Nature">
        <title>rRNA introns, odd ribosomes, and small enigmatic genomes across a large radiation of phyla.</title>
        <authorList>
            <person name="Brown C.T."/>
            <person name="Hug L.A."/>
            <person name="Thomas B.C."/>
            <person name="Sharon I."/>
            <person name="Castelle C.J."/>
            <person name="Singh A."/>
            <person name="Wilkins M.J."/>
            <person name="Williams K.H."/>
            <person name="Banfield J.F."/>
        </authorList>
    </citation>
    <scope>NUCLEOTIDE SEQUENCE [LARGE SCALE GENOMIC DNA]</scope>
</reference>
<feature type="transmembrane region" description="Helical" evidence="1">
    <location>
        <begin position="117"/>
        <end position="141"/>
    </location>
</feature>